<dbReference type="InterPro" id="IPR051484">
    <property type="entry name" value="Tensin_PTEN_phosphatase"/>
</dbReference>
<dbReference type="PANTHER" id="PTHR45734:SF10">
    <property type="entry name" value="BLISTERY, ISOFORM A"/>
    <property type="match status" value="1"/>
</dbReference>
<dbReference type="Gene3D" id="2.30.29.30">
    <property type="entry name" value="Pleckstrin-homology domain (PH domain)/Phosphotyrosine-binding domain (PTB)"/>
    <property type="match status" value="1"/>
</dbReference>
<dbReference type="SMART" id="SM00462">
    <property type="entry name" value="PTB"/>
    <property type="match status" value="1"/>
</dbReference>
<dbReference type="AlphaFoldDB" id="A0A0M5J2S5"/>
<evidence type="ECO:0000313" key="5">
    <source>
        <dbReference type="EMBL" id="ALC47948.1"/>
    </source>
</evidence>
<dbReference type="PANTHER" id="PTHR45734">
    <property type="entry name" value="TENSIN"/>
    <property type="match status" value="1"/>
</dbReference>
<dbReference type="InterPro" id="IPR011993">
    <property type="entry name" value="PH-like_dom_sf"/>
</dbReference>
<evidence type="ECO:0000256" key="1">
    <source>
        <dbReference type="ARBA" id="ARBA00007881"/>
    </source>
</evidence>
<dbReference type="SUPFAM" id="SSF55550">
    <property type="entry name" value="SH2 domain"/>
    <property type="match status" value="1"/>
</dbReference>
<gene>
    <name evidence="5" type="ORF">Dbus_chr3Rg2698</name>
</gene>
<dbReference type="CDD" id="cd01213">
    <property type="entry name" value="PTB_tensin"/>
    <property type="match status" value="1"/>
</dbReference>
<dbReference type="InterPro" id="IPR006020">
    <property type="entry name" value="PTB/PI_dom"/>
</dbReference>
<dbReference type="PROSITE" id="PS50001">
    <property type="entry name" value="SH2"/>
    <property type="match status" value="1"/>
</dbReference>
<evidence type="ECO:0000259" key="4">
    <source>
        <dbReference type="PROSITE" id="PS50001"/>
    </source>
</evidence>
<dbReference type="EMBL" id="CP012526">
    <property type="protein sequence ID" value="ALC47948.1"/>
    <property type="molecule type" value="Genomic_DNA"/>
</dbReference>
<keyword evidence="2 3" id="KW-0727">SH2 domain</keyword>
<accession>A0A0M5J2S5</accession>
<dbReference type="InterPro" id="IPR000980">
    <property type="entry name" value="SH2"/>
</dbReference>
<evidence type="ECO:0000313" key="6">
    <source>
        <dbReference type="Proteomes" id="UP000494163"/>
    </source>
</evidence>
<dbReference type="Gene3D" id="3.30.505.10">
    <property type="entry name" value="SH2 domain"/>
    <property type="match status" value="1"/>
</dbReference>
<dbReference type="SMR" id="A0A0M5J2S5"/>
<dbReference type="GO" id="GO:0005925">
    <property type="term" value="C:focal adhesion"/>
    <property type="evidence" value="ECO:0007669"/>
    <property type="project" value="TreeGrafter"/>
</dbReference>
<organism evidence="5 6">
    <name type="scientific">Drosophila busckii</name>
    <name type="common">Fruit fly</name>
    <dbReference type="NCBI Taxonomy" id="30019"/>
    <lineage>
        <taxon>Eukaryota</taxon>
        <taxon>Metazoa</taxon>
        <taxon>Ecdysozoa</taxon>
        <taxon>Arthropoda</taxon>
        <taxon>Hexapoda</taxon>
        <taxon>Insecta</taxon>
        <taxon>Pterygota</taxon>
        <taxon>Neoptera</taxon>
        <taxon>Endopterygota</taxon>
        <taxon>Diptera</taxon>
        <taxon>Brachycera</taxon>
        <taxon>Muscomorpha</taxon>
        <taxon>Ephydroidea</taxon>
        <taxon>Drosophilidae</taxon>
        <taxon>Drosophila</taxon>
    </lineage>
</organism>
<evidence type="ECO:0000256" key="3">
    <source>
        <dbReference type="PROSITE-ProRule" id="PRU00191"/>
    </source>
</evidence>
<proteinExistence type="inferred from homology"/>
<comment type="similarity">
    <text evidence="1">Belongs to the PTEN phosphatase protein family.</text>
</comment>
<dbReference type="Proteomes" id="UP000494163">
    <property type="component" value="Chromosome 3R"/>
</dbReference>
<dbReference type="InterPro" id="IPR036860">
    <property type="entry name" value="SH2_dom_sf"/>
</dbReference>
<keyword evidence="6" id="KW-1185">Reference proteome</keyword>
<dbReference type="SMART" id="SM00252">
    <property type="entry name" value="SH2"/>
    <property type="match status" value="1"/>
</dbReference>
<name>A0A0M5J2S5_DROBS</name>
<sequence>MLMERREQALEERNDITRKMAQNEAIQQDLDELHRILDPALFGIENVKHIDSIDFADTGVENLRVHDAPIIQVYSPDRIASQDIIVEKKTRSKTPTFPFQQKAIDSERCFSPYPVQSPLNTLANELSNGTVDVDPHLEKFANDSLDLWYKPNMSREEAVCLLRHMEPGTFLIRSSTTYRDAFGLVLRVAKAPPNMVSGAGYGDQLVRHFLLEPTTQGVRLKGCTNEPIFTSLSAFVYEHSINEMALPCTLKLPTQDLVCSRHNQELLSKQRQLLVQGAACNVLYLYQCDMESLTGNNAVRKAVLEMYLDPKRLVPLEVHLKISREGITLTDNTRTRFFRRHYPAINISHFGIDPNNNLWSVNATDEGLQRAVKKSIFAFIARPLSGSKDNQCHIFCDLSSMQPASAIISFAHKVLSLNKSHCKME</sequence>
<protein>
    <submittedName>
        <fullName evidence="5">By</fullName>
    </submittedName>
</protein>
<dbReference type="InterPro" id="IPR013625">
    <property type="entry name" value="PTB"/>
</dbReference>
<dbReference type="Pfam" id="PF00017">
    <property type="entry name" value="SH2"/>
    <property type="match status" value="1"/>
</dbReference>
<dbReference type="STRING" id="30019.A0A0M5J2S5"/>
<reference evidence="5 6" key="1">
    <citation type="submission" date="2015-08" db="EMBL/GenBank/DDBJ databases">
        <title>Ancestral chromatin configuration constrains chromatin evolution on differentiating sex chromosomes in Drosophila.</title>
        <authorList>
            <person name="Zhou Q."/>
            <person name="Bachtrog D."/>
        </authorList>
    </citation>
    <scope>NUCLEOTIDE SEQUENCE [LARGE SCALE GENOMIC DNA]</scope>
    <source>
        <tissue evidence="5">Whole larvae</tissue>
    </source>
</reference>
<dbReference type="OMA" id="WYKPNMS"/>
<feature type="domain" description="SH2" evidence="4">
    <location>
        <begin position="148"/>
        <end position="254"/>
    </location>
</feature>
<dbReference type="SUPFAM" id="SSF50729">
    <property type="entry name" value="PH domain-like"/>
    <property type="match status" value="1"/>
</dbReference>
<dbReference type="InterPro" id="IPR033929">
    <property type="entry name" value="Tensin_PTB"/>
</dbReference>
<dbReference type="OrthoDB" id="6273691at2759"/>
<evidence type="ECO:0000256" key="2">
    <source>
        <dbReference type="ARBA" id="ARBA00022999"/>
    </source>
</evidence>
<dbReference type="Pfam" id="PF08416">
    <property type="entry name" value="PTB"/>
    <property type="match status" value="1"/>
</dbReference>